<feature type="domain" description="AAA+ ATPase" evidence="2">
    <location>
        <begin position="520"/>
        <end position="647"/>
    </location>
</feature>
<proteinExistence type="predicted"/>
<organism evidence="3 4">
    <name type="scientific">Phanerochaete sordida</name>
    <dbReference type="NCBI Taxonomy" id="48140"/>
    <lineage>
        <taxon>Eukaryota</taxon>
        <taxon>Fungi</taxon>
        <taxon>Dikarya</taxon>
        <taxon>Basidiomycota</taxon>
        <taxon>Agaricomycotina</taxon>
        <taxon>Agaricomycetes</taxon>
        <taxon>Polyporales</taxon>
        <taxon>Phanerochaetaceae</taxon>
        <taxon>Phanerochaete</taxon>
    </lineage>
</organism>
<dbReference type="PANTHER" id="PTHR46411:SF3">
    <property type="entry name" value="AAA+ ATPASE DOMAIN-CONTAINING PROTEIN"/>
    <property type="match status" value="1"/>
</dbReference>
<reference evidence="3 4" key="1">
    <citation type="submission" date="2021-08" db="EMBL/GenBank/DDBJ databases">
        <title>Draft Genome Sequence of Phanerochaete sordida strain YK-624.</title>
        <authorList>
            <person name="Mori T."/>
            <person name="Dohra H."/>
            <person name="Suzuki T."/>
            <person name="Kawagishi H."/>
            <person name="Hirai H."/>
        </authorList>
    </citation>
    <scope>NUCLEOTIDE SEQUENCE [LARGE SCALE GENOMIC DNA]</scope>
    <source>
        <strain evidence="3 4">YK-624</strain>
    </source>
</reference>
<dbReference type="Proteomes" id="UP000703269">
    <property type="component" value="Unassembled WGS sequence"/>
</dbReference>
<dbReference type="SMART" id="SM00382">
    <property type="entry name" value="AAA"/>
    <property type="match status" value="1"/>
</dbReference>
<dbReference type="OrthoDB" id="10042665at2759"/>
<dbReference type="Pfam" id="PF22942">
    <property type="entry name" value="DUF7025"/>
    <property type="match status" value="1"/>
</dbReference>
<dbReference type="Pfam" id="PF00004">
    <property type="entry name" value="AAA"/>
    <property type="match status" value="1"/>
</dbReference>
<evidence type="ECO:0000256" key="1">
    <source>
        <dbReference type="SAM" id="MobiDB-lite"/>
    </source>
</evidence>
<evidence type="ECO:0000313" key="4">
    <source>
        <dbReference type="Proteomes" id="UP000703269"/>
    </source>
</evidence>
<dbReference type="CDD" id="cd19481">
    <property type="entry name" value="RecA-like_protease"/>
    <property type="match status" value="1"/>
</dbReference>
<dbReference type="InterPro" id="IPR003959">
    <property type="entry name" value="ATPase_AAA_core"/>
</dbReference>
<dbReference type="EMBL" id="BPQB01000001">
    <property type="protein sequence ID" value="GJE84502.1"/>
    <property type="molecule type" value="Genomic_DNA"/>
</dbReference>
<feature type="region of interest" description="Disordered" evidence="1">
    <location>
        <begin position="1"/>
        <end position="55"/>
    </location>
</feature>
<gene>
    <name evidence="3" type="ORF">PsYK624_005780</name>
</gene>
<dbReference type="AlphaFoldDB" id="A0A9P3FWQ9"/>
<dbReference type="InterPro" id="IPR027417">
    <property type="entry name" value="P-loop_NTPase"/>
</dbReference>
<accession>A0A9P3FWQ9</accession>
<dbReference type="GO" id="GO:0005524">
    <property type="term" value="F:ATP binding"/>
    <property type="evidence" value="ECO:0007669"/>
    <property type="project" value="InterPro"/>
</dbReference>
<dbReference type="InterPro" id="IPR003593">
    <property type="entry name" value="AAA+_ATPase"/>
</dbReference>
<sequence length="727" mass="81105">MRRFTSFRRANTFSGSPPDPEKSGVLPDMYAGTITPSHDAATETNGSTAALLSPSAPLPPPNLQVKRLDYYYSKWTRSWKYKNMGEKITPEPVKVGVVTNNTKNTDPWQSFCFVVVRTLSQDGGEPAFRVYIKSRYLRNACQNVIRTIPGISWYAEPLALDPQLLVTFLPLFEEYHADLEKKKSRSQEETYMMSSTAVLIEYLHRDYRATITSLKRLLAHGEITSDLLYAILIPRSIFYATCPITGEPVAVRLVNSTKLTCGDFTRYTLHCETIDVYDAPEPLQLPDGGDTMSIGPTGDGAPDAGRDAGYGWTERKIAIEPFDGVAKISELNCFPMKYHPLEAELRQSLIARGRKWAGYDGMHHVSYKGTSVSCTQDNWGKPVKYNVNCRVMIDRANFKRLNPNFAMPHIKRGVNGSPSAAAKDSHNQAVVVQSPFEQDEPAELLTDEELMLTTPVLYGFSLIDKLWLRFNVAKVSEIAWNDEAFENLVLPGGRKMLLRALVEAHRSDMGFDDFVKGKGHGLVVNLFGPPGVGKTLSAEATSEHVRSPLYIIGGADLGTSAGTLDSALQGVFDIATSWKAIVLIDEADVFLEQRSLHDLERNAMVAVFLRHLEYYRGILFLTTNRVRTFDEAFLSRIHVALHFRELTHDAKAQIWTAFLLKVGITVSDEQLALLAERKVNGREIKNATRTATSLAAGRGESLRYDHLVETLDAMEDFTSDFKALTAN</sequence>
<dbReference type="InterPro" id="IPR054289">
    <property type="entry name" value="DUF7025"/>
</dbReference>
<keyword evidence="4" id="KW-1185">Reference proteome</keyword>
<comment type="caution">
    <text evidence="3">The sequence shown here is derived from an EMBL/GenBank/DDBJ whole genome shotgun (WGS) entry which is preliminary data.</text>
</comment>
<evidence type="ECO:0000259" key="2">
    <source>
        <dbReference type="SMART" id="SM00382"/>
    </source>
</evidence>
<dbReference type="SUPFAM" id="SSF52540">
    <property type="entry name" value="P-loop containing nucleoside triphosphate hydrolases"/>
    <property type="match status" value="1"/>
</dbReference>
<dbReference type="PANTHER" id="PTHR46411">
    <property type="entry name" value="FAMILY ATPASE, PUTATIVE-RELATED"/>
    <property type="match status" value="1"/>
</dbReference>
<protein>
    <submittedName>
        <fullName evidence="3">ATPase family AAA domain-containing protein</fullName>
    </submittedName>
</protein>
<name>A0A9P3FWQ9_9APHY</name>
<evidence type="ECO:0000313" key="3">
    <source>
        <dbReference type="EMBL" id="GJE84502.1"/>
    </source>
</evidence>
<dbReference type="Gene3D" id="3.40.50.300">
    <property type="entry name" value="P-loop containing nucleotide triphosphate hydrolases"/>
    <property type="match status" value="1"/>
</dbReference>
<dbReference type="GO" id="GO:0016887">
    <property type="term" value="F:ATP hydrolysis activity"/>
    <property type="evidence" value="ECO:0007669"/>
    <property type="project" value="InterPro"/>
</dbReference>